<dbReference type="Proteomes" id="UP000053593">
    <property type="component" value="Unassembled WGS sequence"/>
</dbReference>
<proteinExistence type="predicted"/>
<organism evidence="1 2">
    <name type="scientific">Collybiopsis luxurians FD-317 M1</name>
    <dbReference type="NCBI Taxonomy" id="944289"/>
    <lineage>
        <taxon>Eukaryota</taxon>
        <taxon>Fungi</taxon>
        <taxon>Dikarya</taxon>
        <taxon>Basidiomycota</taxon>
        <taxon>Agaricomycotina</taxon>
        <taxon>Agaricomycetes</taxon>
        <taxon>Agaricomycetidae</taxon>
        <taxon>Agaricales</taxon>
        <taxon>Marasmiineae</taxon>
        <taxon>Omphalotaceae</taxon>
        <taxon>Collybiopsis</taxon>
        <taxon>Collybiopsis luxurians</taxon>
    </lineage>
</organism>
<protein>
    <submittedName>
        <fullName evidence="1">Uncharacterized protein</fullName>
    </submittedName>
</protein>
<evidence type="ECO:0000313" key="1">
    <source>
        <dbReference type="EMBL" id="KIK60720.1"/>
    </source>
</evidence>
<dbReference type="OrthoDB" id="2863931at2759"/>
<dbReference type="AlphaFoldDB" id="A0A0D0BAI9"/>
<name>A0A0D0BAI9_9AGAR</name>
<accession>A0A0D0BAI9</accession>
<sequence>MSHGPLTPSANIEARQKSRESSEQANYLYTQHFLEHYARFGHELARLGARCLELNQTLGFCDPKMPWTVSTNLLKFDSVVTLPIDAALKVHFCLEAWLSTTPQTMRYEQMCFVVEFDENELQRALMSVVKFLESLQGIDLNNSINVKAEELADALKNVIVVKLTDLTINEKAVEMFCHSLRGQAIPHELRLQ</sequence>
<reference evidence="1 2" key="1">
    <citation type="submission" date="2014-04" db="EMBL/GenBank/DDBJ databases">
        <title>Evolutionary Origins and Diversification of the Mycorrhizal Mutualists.</title>
        <authorList>
            <consortium name="DOE Joint Genome Institute"/>
            <consortium name="Mycorrhizal Genomics Consortium"/>
            <person name="Kohler A."/>
            <person name="Kuo A."/>
            <person name="Nagy L.G."/>
            <person name="Floudas D."/>
            <person name="Copeland A."/>
            <person name="Barry K.W."/>
            <person name="Cichocki N."/>
            <person name="Veneault-Fourrey C."/>
            <person name="LaButti K."/>
            <person name="Lindquist E.A."/>
            <person name="Lipzen A."/>
            <person name="Lundell T."/>
            <person name="Morin E."/>
            <person name="Murat C."/>
            <person name="Riley R."/>
            <person name="Ohm R."/>
            <person name="Sun H."/>
            <person name="Tunlid A."/>
            <person name="Henrissat B."/>
            <person name="Grigoriev I.V."/>
            <person name="Hibbett D.S."/>
            <person name="Martin F."/>
        </authorList>
    </citation>
    <scope>NUCLEOTIDE SEQUENCE [LARGE SCALE GENOMIC DNA]</scope>
    <source>
        <strain evidence="1 2">FD-317 M1</strain>
    </source>
</reference>
<keyword evidence="2" id="KW-1185">Reference proteome</keyword>
<dbReference type="EMBL" id="KN834774">
    <property type="protein sequence ID" value="KIK60720.1"/>
    <property type="molecule type" value="Genomic_DNA"/>
</dbReference>
<dbReference type="HOGENOM" id="CLU_097769_0_0_1"/>
<evidence type="ECO:0000313" key="2">
    <source>
        <dbReference type="Proteomes" id="UP000053593"/>
    </source>
</evidence>
<gene>
    <name evidence="1" type="ORF">GYMLUDRAFT_998818</name>
</gene>